<evidence type="ECO:0000313" key="1">
    <source>
        <dbReference type="EMBL" id="ANW95424.1"/>
    </source>
</evidence>
<name>A0A1B1Y3S7_9FLAO</name>
<dbReference type="RefSeq" id="WP_068824530.1">
    <property type="nucleotide sequence ID" value="NZ_CP014224.1"/>
</dbReference>
<accession>A0A1B1Y3S7</accession>
<dbReference type="EMBL" id="CP014224">
    <property type="protein sequence ID" value="ANW95424.1"/>
    <property type="molecule type" value="Genomic_DNA"/>
</dbReference>
<dbReference type="Pfam" id="PF16153">
    <property type="entry name" value="DUF4861"/>
    <property type="match status" value="1"/>
</dbReference>
<proteinExistence type="predicted"/>
<reference evidence="1 2" key="1">
    <citation type="submission" date="2016-02" db="EMBL/GenBank/DDBJ databases">
        <authorList>
            <person name="Wen L."/>
            <person name="He K."/>
            <person name="Yang H."/>
        </authorList>
    </citation>
    <scope>NUCLEOTIDE SEQUENCE [LARGE SCALE GENOMIC DNA]</scope>
    <source>
        <strain evidence="1 2">CZ1127</strain>
    </source>
</reference>
<evidence type="ECO:0000313" key="2">
    <source>
        <dbReference type="Proteomes" id="UP000092967"/>
    </source>
</evidence>
<evidence type="ECO:0008006" key="3">
    <source>
        <dbReference type="Google" id="ProtNLM"/>
    </source>
</evidence>
<keyword evidence="2" id="KW-1185">Reference proteome</keyword>
<organism evidence="1 2">
    <name type="scientific">Wenyingzhuangia fucanilytica</name>
    <dbReference type="NCBI Taxonomy" id="1790137"/>
    <lineage>
        <taxon>Bacteria</taxon>
        <taxon>Pseudomonadati</taxon>
        <taxon>Bacteroidota</taxon>
        <taxon>Flavobacteriia</taxon>
        <taxon>Flavobacteriales</taxon>
        <taxon>Flavobacteriaceae</taxon>
        <taxon>Wenyingzhuangia</taxon>
    </lineage>
</organism>
<dbReference type="OrthoDB" id="9800230at2"/>
<sequence length="394" mass="44646">MKKVLYYSCLAAVTALTSCAKQDKENKIITVKNSLNVSRSFETIEILKSDLHLTEGVDFESFMVRDVNTKNVLVSQFVDEDQDGVADVLLFQPELAASSEKQYELFVPETPVELDVEEYCYSRFVPERTDDYAWENNKVAFRAYGPTAQRMIEESTPGGTLSSGIDAWLKKVEYPIINKWYAGNDKEPGFYHIDHGEGLDNFHVGSSRGVGGIAVEKDGEYYLSKNYTDWKTITTGPIRTSFVLNYADWDADGQTISEEKHISLDYGSNFSKFELTVKGTDEISVGLTLHENDGVITEKVEEGYISYWEPHADSELGTSIVAPKGVMQSSDYYVTSMVDRSNLYAKLKVNQNKVVYYAGFAWKKSEQYPTKELWEAYIEDFINKVNHPLEVSIK</sequence>
<dbReference type="AlphaFoldDB" id="A0A1B1Y3S7"/>
<dbReference type="STRING" id="1790137.AXE80_03630"/>
<dbReference type="KEGG" id="wfu:AXE80_03630"/>
<dbReference type="PROSITE" id="PS51257">
    <property type="entry name" value="PROKAR_LIPOPROTEIN"/>
    <property type="match status" value="1"/>
</dbReference>
<gene>
    <name evidence="1" type="ORF">AXE80_03630</name>
</gene>
<dbReference type="Proteomes" id="UP000092967">
    <property type="component" value="Chromosome"/>
</dbReference>
<dbReference type="InterPro" id="IPR032342">
    <property type="entry name" value="DUF4861"/>
</dbReference>
<protein>
    <recommendedName>
        <fullName evidence="3">DUF4861 domain-containing protein</fullName>
    </recommendedName>
</protein>